<keyword evidence="3" id="KW-1185">Reference proteome</keyword>
<dbReference type="AlphaFoldDB" id="A0AAD7U4H7"/>
<organism evidence="2 3">
    <name type="scientific">Trametes cubensis</name>
    <dbReference type="NCBI Taxonomy" id="1111947"/>
    <lineage>
        <taxon>Eukaryota</taxon>
        <taxon>Fungi</taxon>
        <taxon>Dikarya</taxon>
        <taxon>Basidiomycota</taxon>
        <taxon>Agaricomycotina</taxon>
        <taxon>Agaricomycetes</taxon>
        <taxon>Polyporales</taxon>
        <taxon>Polyporaceae</taxon>
        <taxon>Trametes</taxon>
    </lineage>
</organism>
<feature type="region of interest" description="Disordered" evidence="1">
    <location>
        <begin position="1"/>
        <end position="32"/>
    </location>
</feature>
<comment type="caution">
    <text evidence="2">The sequence shown here is derived from an EMBL/GenBank/DDBJ whole genome shotgun (WGS) entry which is preliminary data.</text>
</comment>
<name>A0AAD7U4H7_9APHY</name>
<feature type="region of interest" description="Disordered" evidence="1">
    <location>
        <begin position="188"/>
        <end position="217"/>
    </location>
</feature>
<protein>
    <submittedName>
        <fullName evidence="2">Uncharacterized protein</fullName>
    </submittedName>
</protein>
<dbReference type="EMBL" id="JAPEVG010000003">
    <property type="protein sequence ID" value="KAJ8501944.1"/>
    <property type="molecule type" value="Genomic_DNA"/>
</dbReference>
<evidence type="ECO:0000313" key="3">
    <source>
        <dbReference type="Proteomes" id="UP001215151"/>
    </source>
</evidence>
<feature type="compositionally biased region" description="Polar residues" evidence="1">
    <location>
        <begin position="196"/>
        <end position="208"/>
    </location>
</feature>
<evidence type="ECO:0000313" key="2">
    <source>
        <dbReference type="EMBL" id="KAJ8501944.1"/>
    </source>
</evidence>
<evidence type="ECO:0000256" key="1">
    <source>
        <dbReference type="SAM" id="MobiDB-lite"/>
    </source>
</evidence>
<accession>A0AAD7U4H7</accession>
<dbReference type="Proteomes" id="UP001215151">
    <property type="component" value="Unassembled WGS sequence"/>
</dbReference>
<feature type="region of interest" description="Disordered" evidence="1">
    <location>
        <begin position="110"/>
        <end position="143"/>
    </location>
</feature>
<sequence>MSKATTRPASHFLSLPPPLAPHTIRSSPTGAGKVLRDIFKHSKGMSRGDREAATGILKGSMRDNYTEHGVDEMVEDEAASRRQQEVHGIRYGLRGEATVAVMEWWQAGREAHKSHQGDHEDDSDTDKRARPNSSAKARMPPPIAPDMPVPCILAADPYTAQAFHTRTGLYCHPLSFRDIAEGKLPEIASKPVGAPKSNNSSVTPSPESSMRGHGHSPPADELQVIEMVICSFALHLVEKPSELFALLWELSTKARWLVILAPHKRPEIKDGWGWCKWDVDTWSECRMSDPVGELLEDRVHCRVYRSLNT</sequence>
<gene>
    <name evidence="2" type="ORF">ONZ51_g282</name>
</gene>
<reference evidence="2" key="1">
    <citation type="submission" date="2022-11" db="EMBL/GenBank/DDBJ databases">
        <title>Genome Sequence of Cubamyces cubensis.</title>
        <authorList>
            <person name="Buettner E."/>
        </authorList>
    </citation>
    <scope>NUCLEOTIDE SEQUENCE</scope>
    <source>
        <strain evidence="2">MPL-01</strain>
    </source>
</reference>
<proteinExistence type="predicted"/>